<protein>
    <submittedName>
        <fullName evidence="2">Uncharacterized protein</fullName>
    </submittedName>
</protein>
<feature type="region of interest" description="Disordered" evidence="1">
    <location>
        <begin position="1"/>
        <end position="21"/>
    </location>
</feature>
<organism evidence="2">
    <name type="scientific">Caudovirales sp. ct2KA10</name>
    <dbReference type="NCBI Taxonomy" id="2825757"/>
    <lineage>
        <taxon>Viruses</taxon>
        <taxon>Duplodnaviria</taxon>
        <taxon>Heunggongvirae</taxon>
        <taxon>Uroviricota</taxon>
        <taxon>Caudoviricetes</taxon>
    </lineage>
</organism>
<feature type="compositionally biased region" description="Polar residues" evidence="1">
    <location>
        <begin position="720"/>
        <end position="735"/>
    </location>
</feature>
<evidence type="ECO:0000313" key="2">
    <source>
        <dbReference type="EMBL" id="DAF89388.1"/>
    </source>
</evidence>
<evidence type="ECO:0000256" key="1">
    <source>
        <dbReference type="SAM" id="MobiDB-lite"/>
    </source>
</evidence>
<name>A0A8S5U4K3_9CAUD</name>
<accession>A0A8S5U4K3</accession>
<proteinExistence type="predicted"/>
<dbReference type="EMBL" id="BK016009">
    <property type="protein sequence ID" value="DAF89388.1"/>
    <property type="molecule type" value="Genomic_DNA"/>
</dbReference>
<reference evidence="2" key="1">
    <citation type="journal article" date="2021" name="Proc. Natl. Acad. Sci. U.S.A.">
        <title>A Catalog of Tens of Thousands of Viruses from Human Metagenomes Reveals Hidden Associations with Chronic Diseases.</title>
        <authorList>
            <person name="Tisza M.J."/>
            <person name="Buck C.B."/>
        </authorList>
    </citation>
    <scope>NUCLEOTIDE SEQUENCE</scope>
    <source>
        <strain evidence="2">Ct2KA10</strain>
    </source>
</reference>
<sequence length="751" mass="83215">MPTTQTSNAIGTARQFTQQPPQTYQRQLILPRFGENVRASETTQGAALARSLGVLSAAVEQYRVDYDKRQREIADKVVPILYGQNDHNTRLTMNSIAMLQQAGIGDLQDNPYALAMVDQLRGQEISSEVHKKYEAYVSQMKLPENLGKEIQNYDDFFNENVQKYLDNITVNNKYALNNGLYESRVVNTGKVASKFIAEKTEEMSINRSESIASFVSENTRNRWNWTDEDRENFANQLGNMLTTTQERDPTKNYQILQNMLKTVALNTGDYSLIQKIGETPLYGGATKVSDYINVEQFKDVANESNRTHWMQRTRDVYDKMSKAKDKKSLFEIVDGLENPEDKQIAAEFVSGRLSAIEAEERAQRNIARAAAVSATKAQVGNMNMKAQIEAVMNGQTQDAMGNGIATSSEQYKALGFTEAQLVLAVNDAYNGLDLSKPEDLSKMMRLAYHPAFHNFLARSYTLNATAGINSLTVNGEMSPMLQRVVDLYQQSPEMCNSLLAEDTLKASIACIANEGVDKFMGVRNILGNSEQLKQVDADLAPYIEDTLSVSSLPPLAGGDTYEGFSYASPNSGDLRELFKSHARVFRAMGMSANDACSNAKYKIASEYYVFNGAPIPKSAVNLVNIGGTDEDTSRSAFYWVLATRLKDYCGGTVNPDDVQVSFVVGNASGNSMITFLSSRGYQQVALNDIVSEAKANLEQSGNQTYAAPEEETSSQEDDTPTYQYTETSQYVDPGDSSWQSDVGNFISNLFG</sequence>
<feature type="compositionally biased region" description="Acidic residues" evidence="1">
    <location>
        <begin position="708"/>
        <end position="719"/>
    </location>
</feature>
<feature type="region of interest" description="Disordered" evidence="1">
    <location>
        <begin position="700"/>
        <end position="735"/>
    </location>
</feature>